<sequence length="363" mass="40714">MSAPAAALPLSDGEREILERLARAQSVPHRQVLQARVLLKAADGVANAVIADEVGVTPVTVRAWRTRFGEEGLAGLEKIREGRGRKPSISEETVAEIVRLTTTTTPPGATHWSCRTMAKRVGVSSATVQRIWSHLGLQPHRVDTFKVSTDPKFEDKLIDVVGLYLNPPEKAIVLCMDEKSQIQALDRTQASLPMVPGRAATMTHDYKRNGTTTLFAALDVLTGAVIGQCLPRHRHSEFIRFLNTIDREVPAGLQVHLILDNYSTHKHFEVDRWLKRHKRFHLHFTPTSSSWLNQVERWFRDLTDRNLRRGIFGSVPDLIASIEAYLNAHNADPKPYVWTATAESILAKVQRARTKLEQVVTQN</sequence>
<dbReference type="EMBL" id="VMQU01000297">
    <property type="protein sequence ID" value="TVS74559.1"/>
    <property type="molecule type" value="Genomic_DNA"/>
</dbReference>
<dbReference type="RefSeq" id="WP_144957468.1">
    <property type="nucleotide sequence ID" value="NZ_VMQU01000297.1"/>
</dbReference>
<comment type="caution">
    <text evidence="2">The sequence shown here is derived from an EMBL/GenBank/DDBJ whole genome shotgun (WGS) entry which is preliminary data.</text>
</comment>
<dbReference type="InterPro" id="IPR036397">
    <property type="entry name" value="RNaseH_sf"/>
</dbReference>
<dbReference type="AlphaFoldDB" id="A0A557WMQ5"/>
<accession>A0A557WMQ5</accession>
<dbReference type="InterPro" id="IPR047655">
    <property type="entry name" value="Transpos_IS630-like"/>
</dbReference>
<reference evidence="2 3" key="1">
    <citation type="submission" date="2019-07" db="EMBL/GenBank/DDBJ databases">
        <title>New Mycobacterium species.</title>
        <authorList>
            <person name="Tortoli E."/>
            <person name="Ghielmetti G."/>
            <person name="Friedel U."/>
            <person name="Trovato A."/>
        </authorList>
    </citation>
    <scope>NUCLEOTIDE SEQUENCE [LARGE SCALE GENOMIC DNA]</scope>
    <source>
        <strain evidence="2 3">16-83</strain>
    </source>
</reference>
<dbReference type="SUPFAM" id="SSF46689">
    <property type="entry name" value="Homeodomain-like"/>
    <property type="match status" value="1"/>
</dbReference>
<organism evidence="2 3">
    <name type="scientific">Mycobacterium helveticum</name>
    <dbReference type="NCBI Taxonomy" id="2592811"/>
    <lineage>
        <taxon>Bacteria</taxon>
        <taxon>Bacillati</taxon>
        <taxon>Actinomycetota</taxon>
        <taxon>Actinomycetes</taxon>
        <taxon>Mycobacteriales</taxon>
        <taxon>Mycobacteriaceae</taxon>
        <taxon>Mycobacterium</taxon>
    </lineage>
</organism>
<dbReference type="SUPFAM" id="SSF53098">
    <property type="entry name" value="Ribonuclease H-like"/>
    <property type="match status" value="1"/>
</dbReference>
<dbReference type="InterPro" id="IPR009057">
    <property type="entry name" value="Homeodomain-like_sf"/>
</dbReference>
<proteinExistence type="predicted"/>
<dbReference type="OrthoDB" id="2375382at2"/>
<dbReference type="Proteomes" id="UP000320513">
    <property type="component" value="Unassembled WGS sequence"/>
</dbReference>
<dbReference type="GO" id="GO:0003676">
    <property type="term" value="F:nucleic acid binding"/>
    <property type="evidence" value="ECO:0007669"/>
    <property type="project" value="InterPro"/>
</dbReference>
<dbReference type="Pfam" id="PF13565">
    <property type="entry name" value="HTH_32"/>
    <property type="match status" value="1"/>
</dbReference>
<keyword evidence="3" id="KW-1185">Reference proteome</keyword>
<dbReference type="InterPro" id="IPR052702">
    <property type="entry name" value="MscS-like_channel"/>
</dbReference>
<dbReference type="NCBIfam" id="NF033545">
    <property type="entry name" value="transpos_IS630"/>
    <property type="match status" value="1"/>
</dbReference>
<protein>
    <submittedName>
        <fullName evidence="2">IS630 family transposase</fullName>
    </submittedName>
</protein>
<dbReference type="Gene3D" id="3.30.420.10">
    <property type="entry name" value="Ribonuclease H-like superfamily/Ribonuclease H"/>
    <property type="match status" value="1"/>
</dbReference>
<evidence type="ECO:0000259" key="1">
    <source>
        <dbReference type="Pfam" id="PF13358"/>
    </source>
</evidence>
<evidence type="ECO:0000313" key="3">
    <source>
        <dbReference type="Proteomes" id="UP000320513"/>
    </source>
</evidence>
<dbReference type="PANTHER" id="PTHR30347:SF1">
    <property type="entry name" value="MECHANOSENSITIVE CHANNEL MSCK"/>
    <property type="match status" value="1"/>
</dbReference>
<dbReference type="Pfam" id="PF13358">
    <property type="entry name" value="DDE_3"/>
    <property type="match status" value="1"/>
</dbReference>
<feature type="domain" description="Tc1-like transposase DDE" evidence="1">
    <location>
        <begin position="173"/>
        <end position="318"/>
    </location>
</feature>
<dbReference type="PANTHER" id="PTHR30347">
    <property type="entry name" value="POTASSIUM CHANNEL RELATED"/>
    <property type="match status" value="1"/>
</dbReference>
<dbReference type="InterPro" id="IPR038717">
    <property type="entry name" value="Tc1-like_DDE_dom"/>
</dbReference>
<evidence type="ECO:0000313" key="2">
    <source>
        <dbReference type="EMBL" id="TVS74559.1"/>
    </source>
</evidence>
<dbReference type="InterPro" id="IPR012337">
    <property type="entry name" value="RNaseH-like_sf"/>
</dbReference>
<name>A0A557WMQ5_9MYCO</name>
<gene>
    <name evidence="2" type="ORF">FPZ47_27590</name>
</gene>